<evidence type="ECO:0000313" key="2">
    <source>
        <dbReference type="Proteomes" id="UP000485058"/>
    </source>
</evidence>
<protein>
    <submittedName>
        <fullName evidence="1">Uncharacterized protein</fullName>
    </submittedName>
</protein>
<dbReference type="EMBL" id="BLLF01005023">
    <property type="protein sequence ID" value="GFH30612.1"/>
    <property type="molecule type" value="Genomic_DNA"/>
</dbReference>
<accession>A0A6A0ADF6</accession>
<dbReference type="AlphaFoldDB" id="A0A6A0ADF6"/>
<evidence type="ECO:0000313" key="1">
    <source>
        <dbReference type="EMBL" id="GFH30612.1"/>
    </source>
</evidence>
<reference evidence="1 2" key="1">
    <citation type="submission" date="2020-02" db="EMBL/GenBank/DDBJ databases">
        <title>Draft genome sequence of Haematococcus lacustris strain NIES-144.</title>
        <authorList>
            <person name="Morimoto D."/>
            <person name="Nakagawa S."/>
            <person name="Yoshida T."/>
            <person name="Sawayama S."/>
        </authorList>
    </citation>
    <scope>NUCLEOTIDE SEQUENCE [LARGE SCALE GENOMIC DNA]</scope>
    <source>
        <strain evidence="1 2">NIES-144</strain>
    </source>
</reference>
<sequence length="57" mass="6170">MNQRDLAAMLHYQGTGPLVPFYIQALSSVPSGLAFVLDSVEEAQVPQPIPAQLLPSY</sequence>
<keyword evidence="2" id="KW-1185">Reference proteome</keyword>
<dbReference type="Proteomes" id="UP000485058">
    <property type="component" value="Unassembled WGS sequence"/>
</dbReference>
<feature type="non-terminal residue" evidence="1">
    <location>
        <position position="1"/>
    </location>
</feature>
<name>A0A6A0ADF6_HAELA</name>
<comment type="caution">
    <text evidence="1">The sequence shown here is derived from an EMBL/GenBank/DDBJ whole genome shotgun (WGS) entry which is preliminary data.</text>
</comment>
<organism evidence="1 2">
    <name type="scientific">Haematococcus lacustris</name>
    <name type="common">Green alga</name>
    <name type="synonym">Haematococcus pluvialis</name>
    <dbReference type="NCBI Taxonomy" id="44745"/>
    <lineage>
        <taxon>Eukaryota</taxon>
        <taxon>Viridiplantae</taxon>
        <taxon>Chlorophyta</taxon>
        <taxon>core chlorophytes</taxon>
        <taxon>Chlorophyceae</taxon>
        <taxon>CS clade</taxon>
        <taxon>Chlamydomonadales</taxon>
        <taxon>Haematococcaceae</taxon>
        <taxon>Haematococcus</taxon>
    </lineage>
</organism>
<proteinExistence type="predicted"/>
<gene>
    <name evidence="1" type="ORF">HaLaN_29497</name>
</gene>